<accession>A0A1E1JSK2</accession>
<gene>
    <name evidence="3" type="ORF">RAG0_00394</name>
</gene>
<dbReference type="AlphaFoldDB" id="A0A1E1JSK2"/>
<dbReference type="OrthoDB" id="3357002at2759"/>
<dbReference type="Pfam" id="PF11309">
    <property type="entry name" value="DUF3112"/>
    <property type="match status" value="1"/>
</dbReference>
<keyword evidence="4" id="KW-1185">Reference proteome</keyword>
<dbReference type="Proteomes" id="UP000178912">
    <property type="component" value="Unassembled WGS sequence"/>
</dbReference>
<dbReference type="PANTHER" id="PTHR35184:SF1">
    <property type="entry name" value="INTEGRAL MEMBRANE PROTEIN"/>
    <property type="match status" value="1"/>
</dbReference>
<dbReference type="PANTHER" id="PTHR35184">
    <property type="entry name" value="YALI0C10208P"/>
    <property type="match status" value="1"/>
</dbReference>
<feature type="transmembrane region" description="Helical" evidence="2">
    <location>
        <begin position="65"/>
        <end position="86"/>
    </location>
</feature>
<dbReference type="EMBL" id="FJUX01000001">
    <property type="protein sequence ID" value="CZS88763.1"/>
    <property type="molecule type" value="Genomic_DNA"/>
</dbReference>
<keyword evidence="2" id="KW-1133">Transmembrane helix</keyword>
<feature type="transmembrane region" description="Helical" evidence="2">
    <location>
        <begin position="137"/>
        <end position="162"/>
    </location>
</feature>
<feature type="transmembrane region" description="Helical" evidence="2">
    <location>
        <begin position="226"/>
        <end position="250"/>
    </location>
</feature>
<name>A0A1E1JSK2_9HELO</name>
<evidence type="ECO:0000256" key="1">
    <source>
        <dbReference type="SAM" id="MobiDB-lite"/>
    </source>
</evidence>
<evidence type="ECO:0000313" key="4">
    <source>
        <dbReference type="Proteomes" id="UP000178912"/>
    </source>
</evidence>
<proteinExistence type="predicted"/>
<feature type="compositionally biased region" description="Basic and acidic residues" evidence="1">
    <location>
        <begin position="347"/>
        <end position="358"/>
    </location>
</feature>
<feature type="transmembrane region" description="Helical" evidence="2">
    <location>
        <begin position="34"/>
        <end position="53"/>
    </location>
</feature>
<keyword evidence="2" id="KW-0812">Transmembrane</keyword>
<keyword evidence="2" id="KW-0472">Membrane</keyword>
<reference evidence="4" key="1">
    <citation type="submission" date="2016-03" db="EMBL/GenBank/DDBJ databases">
        <authorList>
            <person name="Guldener U."/>
        </authorList>
    </citation>
    <scope>NUCLEOTIDE SEQUENCE [LARGE SCALE GENOMIC DNA]</scope>
    <source>
        <strain evidence="4">04CH-RAC-A.6.1</strain>
    </source>
</reference>
<feature type="transmembrane region" description="Helical" evidence="2">
    <location>
        <begin position="265"/>
        <end position="283"/>
    </location>
</feature>
<feature type="transmembrane region" description="Helical" evidence="2">
    <location>
        <begin position="92"/>
        <end position="117"/>
    </location>
</feature>
<sequence length="406" mass="45121">MSPQSGPPGPQHAPYPPPVANLGGVPIKGLDDPITAVFLFLFVLGAVAHMTILQVNMRRGHKFIISALLFGFCMARITTCTMRLVFSSYPHNVSIAIAAGIFVAAGVLLLFIINLIFTQRVTRARHPNWAWSKGFSLAFKIYYITIVLLLIALIFCTVQAFYTLDTNIRRIDRDIQLLGGTYFAVAAFLPIPLLGLNFLIPRSESSPSCCPHRVDKFGSGRFRSKIYILLLSSILLTFGAAFRAGIAYLLRPRNDPAWYHSKACFYVVNFTIEIVVVALYVVVRVDKRFHVPDGSRGPGDYSGRQRESKDGGILARINTEEQVFAEVEERYQNGDAEMGIANLHETERPRSKSLEKQTHAPVAGNESRISRELNFKISCEAGRKTSSELQTPAVEQTALQIQDIKS</sequence>
<protein>
    <submittedName>
        <fullName evidence="3">Uncharacterized protein</fullName>
    </submittedName>
</protein>
<feature type="region of interest" description="Disordered" evidence="1">
    <location>
        <begin position="347"/>
        <end position="367"/>
    </location>
</feature>
<organism evidence="3 4">
    <name type="scientific">Rhynchosporium agropyri</name>
    <dbReference type="NCBI Taxonomy" id="914238"/>
    <lineage>
        <taxon>Eukaryota</taxon>
        <taxon>Fungi</taxon>
        <taxon>Dikarya</taxon>
        <taxon>Ascomycota</taxon>
        <taxon>Pezizomycotina</taxon>
        <taxon>Leotiomycetes</taxon>
        <taxon>Helotiales</taxon>
        <taxon>Ploettnerulaceae</taxon>
        <taxon>Rhynchosporium</taxon>
    </lineage>
</organism>
<evidence type="ECO:0000313" key="3">
    <source>
        <dbReference type="EMBL" id="CZS88763.1"/>
    </source>
</evidence>
<feature type="transmembrane region" description="Helical" evidence="2">
    <location>
        <begin position="182"/>
        <end position="200"/>
    </location>
</feature>
<evidence type="ECO:0000256" key="2">
    <source>
        <dbReference type="SAM" id="Phobius"/>
    </source>
</evidence>
<dbReference type="InterPro" id="IPR021460">
    <property type="entry name" value="DUF3112"/>
</dbReference>